<name>A0A4Z2GTV0_9TELE</name>
<dbReference type="Proteomes" id="UP000314294">
    <property type="component" value="Unassembled WGS sequence"/>
</dbReference>
<comment type="caution">
    <text evidence="2">The sequence shown here is derived from an EMBL/GenBank/DDBJ whole genome shotgun (WGS) entry which is preliminary data.</text>
</comment>
<keyword evidence="3" id="KW-1185">Reference proteome</keyword>
<protein>
    <submittedName>
        <fullName evidence="2">Uncharacterized protein</fullName>
    </submittedName>
</protein>
<organism evidence="2 3">
    <name type="scientific">Liparis tanakae</name>
    <name type="common">Tanaka's snailfish</name>
    <dbReference type="NCBI Taxonomy" id="230148"/>
    <lineage>
        <taxon>Eukaryota</taxon>
        <taxon>Metazoa</taxon>
        <taxon>Chordata</taxon>
        <taxon>Craniata</taxon>
        <taxon>Vertebrata</taxon>
        <taxon>Euteleostomi</taxon>
        <taxon>Actinopterygii</taxon>
        <taxon>Neopterygii</taxon>
        <taxon>Teleostei</taxon>
        <taxon>Neoteleostei</taxon>
        <taxon>Acanthomorphata</taxon>
        <taxon>Eupercaria</taxon>
        <taxon>Perciformes</taxon>
        <taxon>Cottioidei</taxon>
        <taxon>Cottales</taxon>
        <taxon>Liparidae</taxon>
        <taxon>Liparis</taxon>
    </lineage>
</organism>
<feature type="region of interest" description="Disordered" evidence="1">
    <location>
        <begin position="1"/>
        <end position="29"/>
    </location>
</feature>
<dbReference type="AlphaFoldDB" id="A0A4Z2GTV0"/>
<sequence length="121" mass="13812">MATLGLLVLRDGASSDASRGEDEEEERRLTPRERRIVVSPKKKKLLVDFVIDRYCRQGSERAEHTVLPRADHVSTFSPESGSWSVWKVRRGCDWFSDNHKAFSRSVVSDIGKCSSLETERM</sequence>
<evidence type="ECO:0000313" key="2">
    <source>
        <dbReference type="EMBL" id="TNN56173.1"/>
    </source>
</evidence>
<evidence type="ECO:0000313" key="3">
    <source>
        <dbReference type="Proteomes" id="UP000314294"/>
    </source>
</evidence>
<reference evidence="2 3" key="1">
    <citation type="submission" date="2019-03" db="EMBL/GenBank/DDBJ databases">
        <title>First draft genome of Liparis tanakae, snailfish: a comprehensive survey of snailfish specific genes.</title>
        <authorList>
            <person name="Kim W."/>
            <person name="Song I."/>
            <person name="Jeong J.-H."/>
            <person name="Kim D."/>
            <person name="Kim S."/>
            <person name="Ryu S."/>
            <person name="Song J.Y."/>
            <person name="Lee S.K."/>
        </authorList>
    </citation>
    <scope>NUCLEOTIDE SEQUENCE [LARGE SCALE GENOMIC DNA]</scope>
    <source>
        <tissue evidence="2">Muscle</tissue>
    </source>
</reference>
<proteinExistence type="predicted"/>
<gene>
    <name evidence="2" type="ORF">EYF80_033638</name>
</gene>
<evidence type="ECO:0000256" key="1">
    <source>
        <dbReference type="SAM" id="MobiDB-lite"/>
    </source>
</evidence>
<accession>A0A4Z2GTV0</accession>
<dbReference type="EMBL" id="SRLO01000435">
    <property type="protein sequence ID" value="TNN56173.1"/>
    <property type="molecule type" value="Genomic_DNA"/>
</dbReference>